<evidence type="ECO:0000313" key="4">
    <source>
        <dbReference type="Proteomes" id="UP000663845"/>
    </source>
</evidence>
<comment type="caution">
    <text evidence="3">The sequence shown here is derived from an EMBL/GenBank/DDBJ whole genome shotgun (WGS) entry which is preliminary data.</text>
</comment>
<dbReference type="Gene3D" id="3.40.630.10">
    <property type="entry name" value="Zn peptidases"/>
    <property type="match status" value="1"/>
</dbReference>
<gene>
    <name evidence="3" type="ORF">JYZ213_LOCUS36002</name>
</gene>
<sequence length="234" mass="26157">MVATMDRRLYLVAILIVAVAFSFGIIIGHFAIKKTQHNATWKYDKLTRQVNHQNYQTFVSSIQSTNIEANLKDLTSRPHLAGLPEDLASAIVIEQRWLNDGLQVTKPKYNVLLSYPDENNPNRVTLTNGSGSIIIQTTGTEQVYDTTQPKTVNPFLAYTPNGTVSSTKLYYGNYGRLEDIQYLASTFGNASLQGSIIIMRYGKIFRGDKIMHAQYYGAVGAILYNDPVDYAPYG</sequence>
<dbReference type="InterPro" id="IPR003137">
    <property type="entry name" value="PA_domain"/>
</dbReference>
<evidence type="ECO:0000256" key="1">
    <source>
        <dbReference type="SAM" id="Phobius"/>
    </source>
</evidence>
<proteinExistence type="predicted"/>
<name>A0A815IPK0_9BILA</name>
<dbReference type="Pfam" id="PF02225">
    <property type="entry name" value="PA"/>
    <property type="match status" value="1"/>
</dbReference>
<dbReference type="SUPFAM" id="SSF52025">
    <property type="entry name" value="PA domain"/>
    <property type="match status" value="1"/>
</dbReference>
<dbReference type="AlphaFoldDB" id="A0A815IPK0"/>
<dbReference type="Proteomes" id="UP000663845">
    <property type="component" value="Unassembled WGS sequence"/>
</dbReference>
<dbReference type="GO" id="GO:0004180">
    <property type="term" value="F:carboxypeptidase activity"/>
    <property type="evidence" value="ECO:0007669"/>
    <property type="project" value="TreeGrafter"/>
</dbReference>
<evidence type="ECO:0000259" key="2">
    <source>
        <dbReference type="Pfam" id="PF02225"/>
    </source>
</evidence>
<dbReference type="Gene3D" id="3.50.30.30">
    <property type="match status" value="1"/>
</dbReference>
<evidence type="ECO:0000313" key="3">
    <source>
        <dbReference type="EMBL" id="CAF1368729.1"/>
    </source>
</evidence>
<organism evidence="3 4">
    <name type="scientific">Adineta steineri</name>
    <dbReference type="NCBI Taxonomy" id="433720"/>
    <lineage>
        <taxon>Eukaryota</taxon>
        <taxon>Metazoa</taxon>
        <taxon>Spiralia</taxon>
        <taxon>Gnathifera</taxon>
        <taxon>Rotifera</taxon>
        <taxon>Eurotatoria</taxon>
        <taxon>Bdelloidea</taxon>
        <taxon>Adinetida</taxon>
        <taxon>Adinetidae</taxon>
        <taxon>Adineta</taxon>
    </lineage>
</organism>
<accession>A0A815IPK0</accession>
<keyword evidence="1" id="KW-0812">Transmembrane</keyword>
<keyword evidence="1" id="KW-0472">Membrane</keyword>
<dbReference type="InterPro" id="IPR039373">
    <property type="entry name" value="Peptidase_M28B"/>
</dbReference>
<dbReference type="InterPro" id="IPR046450">
    <property type="entry name" value="PA_dom_sf"/>
</dbReference>
<dbReference type="PANTHER" id="PTHR10404">
    <property type="entry name" value="N-ACETYLATED-ALPHA-LINKED ACIDIC DIPEPTIDASE"/>
    <property type="match status" value="1"/>
</dbReference>
<feature type="non-terminal residue" evidence="3">
    <location>
        <position position="1"/>
    </location>
</feature>
<keyword evidence="1" id="KW-1133">Transmembrane helix</keyword>
<protein>
    <recommendedName>
        <fullName evidence="2">PA domain-containing protein</fullName>
    </recommendedName>
</protein>
<dbReference type="PANTHER" id="PTHR10404:SF77">
    <property type="entry name" value="GLUTAMATE CARBOXYPEPTIDASE 2 HOMOLOG"/>
    <property type="match status" value="1"/>
</dbReference>
<feature type="transmembrane region" description="Helical" evidence="1">
    <location>
        <begin position="9"/>
        <end position="32"/>
    </location>
</feature>
<feature type="domain" description="PA" evidence="2">
    <location>
        <begin position="187"/>
        <end position="227"/>
    </location>
</feature>
<reference evidence="3" key="1">
    <citation type="submission" date="2021-02" db="EMBL/GenBank/DDBJ databases">
        <authorList>
            <person name="Nowell W R."/>
        </authorList>
    </citation>
    <scope>NUCLEOTIDE SEQUENCE</scope>
</reference>
<dbReference type="EMBL" id="CAJNOG010000841">
    <property type="protein sequence ID" value="CAF1368729.1"/>
    <property type="molecule type" value="Genomic_DNA"/>
</dbReference>